<dbReference type="Gene3D" id="1.10.10.390">
    <property type="match status" value="1"/>
</dbReference>
<dbReference type="Gene3D" id="3.90.360.10">
    <property type="entry name" value="Histone acetyl transferase 1 (HAT1), N-terminal domain"/>
    <property type="match status" value="1"/>
</dbReference>
<dbReference type="Pfam" id="PF21184">
    <property type="entry name" value="HAT1_C_fung"/>
    <property type="match status" value="1"/>
</dbReference>
<dbReference type="InterPro" id="IPR016181">
    <property type="entry name" value="Acyl_CoA_acyltransferase"/>
</dbReference>
<dbReference type="Pfam" id="PF10394">
    <property type="entry name" value="Hat1_N"/>
    <property type="match status" value="1"/>
</dbReference>
<evidence type="ECO:0000313" key="24">
    <source>
        <dbReference type="Proteomes" id="UP001388673"/>
    </source>
</evidence>
<evidence type="ECO:0000256" key="18">
    <source>
        <dbReference type="PIRSR" id="PIRSR038084-2"/>
    </source>
</evidence>
<comment type="function">
    <text evidence="14">Catalytic component of the histone acetylase B (HAT-B) complex. Acetylates 'Lys-12' of histone H4 which is required for telomeric silencing. Has intrinsic substrate specificity that modifies lysine in recognition sequence GXGKXG. Involved in DNA double-strand break repair.</text>
</comment>
<gene>
    <name evidence="23" type="ORF">IAR55_002280</name>
</gene>
<evidence type="ECO:0000256" key="3">
    <source>
        <dbReference type="ARBA" id="ARBA00010543"/>
    </source>
</evidence>
<comment type="catalytic activity">
    <reaction evidence="13 16">
        <text>L-lysyl-[protein] + acetyl-CoA = N(6)-acetyl-L-lysyl-[protein] + CoA + H(+)</text>
        <dbReference type="Rhea" id="RHEA:45948"/>
        <dbReference type="Rhea" id="RHEA-COMP:9752"/>
        <dbReference type="Rhea" id="RHEA-COMP:10731"/>
        <dbReference type="ChEBI" id="CHEBI:15378"/>
        <dbReference type="ChEBI" id="CHEBI:29969"/>
        <dbReference type="ChEBI" id="CHEBI:57287"/>
        <dbReference type="ChEBI" id="CHEBI:57288"/>
        <dbReference type="ChEBI" id="CHEBI:61930"/>
        <dbReference type="EC" id="2.3.1.48"/>
    </reaction>
</comment>
<dbReference type="AlphaFoldDB" id="A0AAW0Z0F4"/>
<dbReference type="FunFam" id="3.40.630.30:FF:000072">
    <property type="entry name" value="Histone acetyltransferase type B catalytic subunit"/>
    <property type="match status" value="1"/>
</dbReference>
<feature type="site" description="Interaction with histone H4 N-terminus" evidence="19">
    <location>
        <position position="217"/>
    </location>
</feature>
<feature type="region of interest" description="Interaction with histone H4 N-terminus" evidence="18">
    <location>
        <begin position="52"/>
        <end position="54"/>
    </location>
</feature>
<dbReference type="GeneID" id="92179539"/>
<dbReference type="GO" id="GO:0004402">
    <property type="term" value="F:histone acetyltransferase activity"/>
    <property type="evidence" value="ECO:0007669"/>
    <property type="project" value="UniProtKB-UniRule"/>
</dbReference>
<evidence type="ECO:0000256" key="17">
    <source>
        <dbReference type="PIRSR" id="PIRSR038084-1"/>
    </source>
</evidence>
<feature type="domain" description="N-acetyltransferase" evidence="21">
    <location>
        <begin position="234"/>
        <end position="297"/>
    </location>
</feature>
<evidence type="ECO:0000256" key="5">
    <source>
        <dbReference type="ARBA" id="ARBA00021268"/>
    </source>
</evidence>
<keyword evidence="10" id="KW-0234">DNA repair</keyword>
<evidence type="ECO:0000256" key="19">
    <source>
        <dbReference type="PIRSR" id="PIRSR038084-3"/>
    </source>
</evidence>
<dbReference type="GO" id="GO:0000781">
    <property type="term" value="C:chromosome, telomeric region"/>
    <property type="evidence" value="ECO:0007669"/>
    <property type="project" value="GOC"/>
</dbReference>
<evidence type="ECO:0000256" key="9">
    <source>
        <dbReference type="ARBA" id="ARBA00022853"/>
    </source>
</evidence>
<dbReference type="InterPro" id="IPR017380">
    <property type="entry name" value="Hist_AcTrfase_B-typ_cat-su"/>
</dbReference>
<accession>A0AAW0Z0F4</accession>
<name>A0AAW0Z0F4_9TREE</name>
<evidence type="ECO:0000259" key="21">
    <source>
        <dbReference type="Pfam" id="PF00583"/>
    </source>
</evidence>
<keyword evidence="11 16" id="KW-0539">Nucleus</keyword>
<evidence type="ECO:0000256" key="8">
    <source>
        <dbReference type="ARBA" id="ARBA00022763"/>
    </source>
</evidence>
<dbReference type="SUPFAM" id="SSF55729">
    <property type="entry name" value="Acyl-CoA N-acyltransferases (Nat)"/>
    <property type="match status" value="1"/>
</dbReference>
<evidence type="ECO:0000256" key="1">
    <source>
        <dbReference type="ARBA" id="ARBA00004123"/>
    </source>
</evidence>
<dbReference type="PANTHER" id="PTHR12046">
    <property type="entry name" value="HISTONE ACETYLTRANSFERASE TYPE B CATALYTIC SUBUNIT"/>
    <property type="match status" value="1"/>
</dbReference>
<protein>
    <recommendedName>
        <fullName evidence="5 16">Histone acetyltransferase type B catalytic subunit</fullName>
        <ecNumber evidence="4 16">2.3.1.48</ecNumber>
    </recommendedName>
</protein>
<evidence type="ECO:0000256" key="4">
    <source>
        <dbReference type="ARBA" id="ARBA00013184"/>
    </source>
</evidence>
<dbReference type="CDD" id="cd04301">
    <property type="entry name" value="NAT_SF"/>
    <property type="match status" value="1"/>
</dbReference>
<evidence type="ECO:0000313" key="23">
    <source>
        <dbReference type="EMBL" id="KAK8861460.1"/>
    </source>
</evidence>
<comment type="subunit">
    <text evidence="15 16">Component of the HAT-B complex composed of at least HAT1 and HAT2. The HAT-B complex binds to histone H4 tail.</text>
</comment>
<feature type="binding site" evidence="18">
    <location>
        <begin position="261"/>
        <end position="263"/>
    </location>
    <ligand>
        <name>acetyl-CoA</name>
        <dbReference type="ChEBI" id="CHEBI:57288"/>
    </ligand>
</feature>
<evidence type="ECO:0000256" key="20">
    <source>
        <dbReference type="SAM" id="MobiDB-lite"/>
    </source>
</evidence>
<proteinExistence type="inferred from homology"/>
<dbReference type="Gene3D" id="3.40.630.30">
    <property type="match status" value="1"/>
</dbReference>
<dbReference type="EC" id="2.3.1.48" evidence="4 16"/>
<dbReference type="InterPro" id="IPR037113">
    <property type="entry name" value="Hat1_N_sf"/>
</dbReference>
<comment type="function">
    <text evidence="16">Catalytic component of the histone acetylase B (HAT-B) complex. Has intrinsic substrate specificity that modifies lysine in recognition sequence GXGKXG. Involved in DNA double-strand break repair.</text>
</comment>
<dbReference type="InterPro" id="IPR013523">
    <property type="entry name" value="Hist_AcTrfase_HAT1_C"/>
</dbReference>
<reference evidence="23 24" key="1">
    <citation type="journal article" date="2024" name="bioRxiv">
        <title>Comparative genomics of Cryptococcus and Kwoniella reveals pathogenesis evolution and contrasting karyotype dynamics via intercentromeric recombination or chromosome fusion.</title>
        <authorList>
            <person name="Coelho M.A."/>
            <person name="David-Palma M."/>
            <person name="Shea T."/>
            <person name="Bowers K."/>
            <person name="McGinley-Smith S."/>
            <person name="Mohammad A.W."/>
            <person name="Gnirke A."/>
            <person name="Yurkov A.M."/>
            <person name="Nowrousian M."/>
            <person name="Sun S."/>
            <person name="Cuomo C.A."/>
            <person name="Heitman J."/>
        </authorList>
    </citation>
    <scope>NUCLEOTIDE SEQUENCE [LARGE SCALE GENOMIC DNA]</scope>
    <source>
        <strain evidence="23 24">CBS 13917</strain>
    </source>
</reference>
<feature type="binding site" evidence="18">
    <location>
        <position position="308"/>
    </location>
    <ligand>
        <name>acetyl-CoA</name>
        <dbReference type="ChEBI" id="CHEBI:57288"/>
    </ligand>
</feature>
<dbReference type="KEGG" id="kne:92179539"/>
<evidence type="ECO:0000256" key="2">
    <source>
        <dbReference type="ARBA" id="ARBA00004496"/>
    </source>
</evidence>
<evidence type="ECO:0000256" key="16">
    <source>
        <dbReference type="PIRNR" id="PIRNR038084"/>
    </source>
</evidence>
<feature type="active site" description="Proton donor/acceptor" evidence="17">
    <location>
        <position position="296"/>
    </location>
</feature>
<dbReference type="Pfam" id="PF00583">
    <property type="entry name" value="Acetyltransf_1"/>
    <property type="match status" value="1"/>
</dbReference>
<feature type="compositionally biased region" description="Basic residues" evidence="20">
    <location>
        <begin position="140"/>
        <end position="156"/>
    </location>
</feature>
<dbReference type="GO" id="GO:0031509">
    <property type="term" value="P:subtelomeric heterochromatin formation"/>
    <property type="evidence" value="ECO:0007669"/>
    <property type="project" value="InterPro"/>
</dbReference>
<dbReference type="GO" id="GO:0006281">
    <property type="term" value="P:DNA repair"/>
    <property type="evidence" value="ECO:0007669"/>
    <property type="project" value="UniProtKB-KW"/>
</dbReference>
<dbReference type="GO" id="GO:0005634">
    <property type="term" value="C:nucleus"/>
    <property type="evidence" value="ECO:0007669"/>
    <property type="project" value="UniProtKB-SubCell"/>
</dbReference>
<dbReference type="GO" id="GO:0042393">
    <property type="term" value="F:histone binding"/>
    <property type="evidence" value="ECO:0007669"/>
    <property type="project" value="InterPro"/>
</dbReference>
<dbReference type="InterPro" id="IPR000182">
    <property type="entry name" value="GNAT_dom"/>
</dbReference>
<evidence type="ECO:0000256" key="10">
    <source>
        <dbReference type="ARBA" id="ARBA00023204"/>
    </source>
</evidence>
<comment type="subcellular location">
    <subcellularLocation>
        <location evidence="2 16">Cytoplasm</location>
    </subcellularLocation>
    <subcellularLocation>
        <location evidence="1 16">Nucleus</location>
    </subcellularLocation>
</comment>
<evidence type="ECO:0000256" key="14">
    <source>
        <dbReference type="ARBA" id="ARBA00053467"/>
    </source>
</evidence>
<evidence type="ECO:0000256" key="11">
    <source>
        <dbReference type="ARBA" id="ARBA00023242"/>
    </source>
</evidence>
<feature type="domain" description="Histone acetyl transferase HAT1 N-terminal" evidence="22">
    <location>
        <begin position="8"/>
        <end position="205"/>
    </location>
</feature>
<keyword evidence="8" id="KW-0227">DNA damage</keyword>
<organism evidence="23 24">
    <name type="scientific">Kwoniella newhampshirensis</name>
    <dbReference type="NCBI Taxonomy" id="1651941"/>
    <lineage>
        <taxon>Eukaryota</taxon>
        <taxon>Fungi</taxon>
        <taxon>Dikarya</taxon>
        <taxon>Basidiomycota</taxon>
        <taxon>Agaricomycotina</taxon>
        <taxon>Tremellomycetes</taxon>
        <taxon>Tremellales</taxon>
        <taxon>Cryptococcaceae</taxon>
        <taxon>Kwoniella</taxon>
    </lineage>
</organism>
<keyword evidence="24" id="KW-1185">Reference proteome</keyword>
<evidence type="ECO:0000256" key="12">
    <source>
        <dbReference type="ARBA" id="ARBA00023315"/>
    </source>
</evidence>
<feature type="binding site" evidence="18">
    <location>
        <begin position="268"/>
        <end position="274"/>
    </location>
    <ligand>
        <name>acetyl-CoA</name>
        <dbReference type="ChEBI" id="CHEBI:57288"/>
    </ligand>
</feature>
<dbReference type="InterPro" id="IPR019467">
    <property type="entry name" value="Hat1_N"/>
</dbReference>
<dbReference type="FunFam" id="3.90.360.10:FF:000006">
    <property type="entry name" value="Histone acetyltransferase type B catalytic subunit"/>
    <property type="match status" value="1"/>
</dbReference>
<evidence type="ECO:0000256" key="15">
    <source>
        <dbReference type="ARBA" id="ARBA00063577"/>
    </source>
</evidence>
<keyword evidence="6 16" id="KW-0963">Cytoplasm</keyword>
<keyword evidence="7 16" id="KW-0808">Transferase</keyword>
<dbReference type="Proteomes" id="UP001388673">
    <property type="component" value="Unassembled WGS sequence"/>
</dbReference>
<evidence type="ECO:0000256" key="6">
    <source>
        <dbReference type="ARBA" id="ARBA00022490"/>
    </source>
</evidence>
<dbReference type="PIRSF" id="PIRSF038084">
    <property type="entry name" value="HAT-B_cat"/>
    <property type="match status" value="1"/>
</dbReference>
<evidence type="ECO:0000259" key="22">
    <source>
        <dbReference type="Pfam" id="PF10394"/>
    </source>
</evidence>
<feature type="region of interest" description="Disordered" evidence="20">
    <location>
        <begin position="139"/>
        <end position="167"/>
    </location>
</feature>
<feature type="region of interest" description="Interaction with histone H4 N-terminus" evidence="18">
    <location>
        <begin position="245"/>
        <end position="247"/>
    </location>
</feature>
<keyword evidence="12 16" id="KW-0012">Acyltransferase</keyword>
<sequence>MAEELAEWLSDSNEVLDLQLVRAPEDEDVLQFEEEQAIEPFNPSFTYPIFGEHEKIFGYQGLDVKLQFASGSLRQFLEINYDSKLSSTATPPDEIESTLYKFIPPDYTKSSIDFKRIVADDAEKFKPLGEKVGSYVRPAAKGKSKAKGKGKGKSNGKGKAEETTTELNEDSEDAVVFEMYKATWSTPGFREYHRRMQLFILLFIEGGSYVHEDEDAWEFIVLYERRKRPESDVQTYHFVGYVSVYPFWCYPDQVRLRLSQFVILPPYQHQGHGSKLYLTLFQHMLSRPEVAELTVEDPAEAFEDLRDRNDLRYLVREGVPDDPMFLTGVGEDKRGPRAKWELETRKKHKIAQRQFDRLLEMLLLKQLDMKDENKVKLYRLQVKARLYRFNYEMLSQMTPEERKDALAKTYESVVEDYERILDMTFH</sequence>
<dbReference type="RefSeq" id="XP_066804085.1">
    <property type="nucleotide sequence ID" value="XM_066945396.1"/>
</dbReference>
<comment type="caution">
    <text evidence="23">The sequence shown here is derived from an EMBL/GenBank/DDBJ whole genome shotgun (WGS) entry which is preliminary data.</text>
</comment>
<dbReference type="EMBL" id="JBCAWK010000004">
    <property type="protein sequence ID" value="KAK8861460.1"/>
    <property type="molecule type" value="Genomic_DNA"/>
</dbReference>
<evidence type="ECO:0000256" key="13">
    <source>
        <dbReference type="ARBA" id="ARBA00048017"/>
    </source>
</evidence>
<comment type="similarity">
    <text evidence="3 16">Belongs to the HAT1 family.</text>
</comment>
<keyword evidence="9" id="KW-0156">Chromatin regulator</keyword>
<evidence type="ECO:0000256" key="7">
    <source>
        <dbReference type="ARBA" id="ARBA00022679"/>
    </source>
</evidence>
<dbReference type="GO" id="GO:0005737">
    <property type="term" value="C:cytoplasm"/>
    <property type="evidence" value="ECO:0007669"/>
    <property type="project" value="UniProtKB-SubCell"/>
</dbReference>